<dbReference type="RefSeq" id="WP_128957685.1">
    <property type="nucleotide sequence ID" value="NZ_SOZH01000001.1"/>
</dbReference>
<gene>
    <name evidence="1" type="ORF">E1O70_00575</name>
</gene>
<evidence type="ECO:0000313" key="2">
    <source>
        <dbReference type="Proteomes" id="UP000298003"/>
    </source>
</evidence>
<proteinExistence type="predicted"/>
<evidence type="ECO:0000313" key="1">
    <source>
        <dbReference type="EMBL" id="TFF17326.1"/>
    </source>
</evidence>
<accession>A0A4Y8R8Y3</accession>
<name>A0A4Y8R8Y3_9MICO</name>
<protein>
    <submittedName>
        <fullName evidence="1">Uncharacterized protein</fullName>
    </submittedName>
</protein>
<dbReference type="EMBL" id="SOZH01000001">
    <property type="protein sequence ID" value="TFF17326.1"/>
    <property type="molecule type" value="Genomic_DNA"/>
</dbReference>
<keyword evidence="2" id="KW-1185">Reference proteome</keyword>
<dbReference type="AlphaFoldDB" id="A0A4Y8R8Y3"/>
<dbReference type="GeneID" id="95682991"/>
<organism evidence="1 2">
    <name type="scientific">Cellulosimicrobium funkei</name>
    <dbReference type="NCBI Taxonomy" id="264251"/>
    <lineage>
        <taxon>Bacteria</taxon>
        <taxon>Bacillati</taxon>
        <taxon>Actinomycetota</taxon>
        <taxon>Actinomycetes</taxon>
        <taxon>Micrococcales</taxon>
        <taxon>Promicromonosporaceae</taxon>
        <taxon>Cellulosimicrobium</taxon>
    </lineage>
</organism>
<dbReference type="Proteomes" id="UP000298003">
    <property type="component" value="Unassembled WGS sequence"/>
</dbReference>
<sequence>MVVAWLVEAETYVEPVAAGALPALCAGADVAGAFAVLGGAEHGDLVARGAQVDAVERAGDPREVGVVGSSGEA</sequence>
<comment type="caution">
    <text evidence="1">The sequence shown here is derived from an EMBL/GenBank/DDBJ whole genome shotgun (WGS) entry which is preliminary data.</text>
</comment>
<reference evidence="1 2" key="1">
    <citation type="submission" date="2019-03" db="EMBL/GenBank/DDBJ databases">
        <title>Cellulosimicrobium funkei JCM14302 Assembly.</title>
        <authorList>
            <person name="Dou T."/>
        </authorList>
    </citation>
    <scope>NUCLEOTIDE SEQUENCE [LARGE SCALE GENOMIC DNA]</scope>
    <source>
        <strain evidence="1 2">JCM 14302</strain>
    </source>
</reference>